<proteinExistence type="predicted"/>
<dbReference type="Pfam" id="PF00583">
    <property type="entry name" value="Acetyltransf_1"/>
    <property type="match status" value="1"/>
</dbReference>
<dbReference type="SUPFAM" id="SSF55729">
    <property type="entry name" value="Acyl-CoA N-acyltransferases (Nat)"/>
    <property type="match status" value="1"/>
</dbReference>
<evidence type="ECO:0000313" key="2">
    <source>
        <dbReference type="EMBL" id="PME72790.1"/>
    </source>
</evidence>
<dbReference type="AlphaFoldDB" id="A0A1B9QFB3"/>
<dbReference type="GO" id="GO:0016747">
    <property type="term" value="F:acyltransferase activity, transferring groups other than amino-acyl groups"/>
    <property type="evidence" value="ECO:0007669"/>
    <property type="project" value="InterPro"/>
</dbReference>
<comment type="caution">
    <text evidence="2">The sequence shown here is derived from an EMBL/GenBank/DDBJ whole genome shotgun (WGS) entry which is preliminary data.</text>
</comment>
<sequence>MITVEQLNPLDVERVKKIQLADHQIKFAGTAEAFLLSGSETIHLHIIKYNDDVVGFFKLDTAYAAGYDFCSERGLGLRAFAVDKNQQGKGIGTGTVKALFPYLKSNYAEYDSIYLTVNCKNPGAVSCYKNGGFVDTNEKYLGGEAGPQHIMKRQIR</sequence>
<dbReference type="PROSITE" id="PS51186">
    <property type="entry name" value="GNAT"/>
    <property type="match status" value="1"/>
</dbReference>
<dbReference type="Proteomes" id="UP000235778">
    <property type="component" value="Unassembled WGS sequence"/>
</dbReference>
<dbReference type="InterPro" id="IPR016181">
    <property type="entry name" value="Acyl_CoA_acyltransferase"/>
</dbReference>
<feature type="domain" description="N-acetyltransferase" evidence="1">
    <location>
        <begin position="2"/>
        <end position="156"/>
    </location>
</feature>
<name>A0A1B9QFB3_9VIBR</name>
<protein>
    <submittedName>
        <fullName evidence="2">GNAT family N-acetyltransferase</fullName>
    </submittedName>
</protein>
<organism evidence="2 3">
    <name type="scientific">Vibrio lentus</name>
    <dbReference type="NCBI Taxonomy" id="136468"/>
    <lineage>
        <taxon>Bacteria</taxon>
        <taxon>Pseudomonadati</taxon>
        <taxon>Pseudomonadota</taxon>
        <taxon>Gammaproteobacteria</taxon>
        <taxon>Vibrionales</taxon>
        <taxon>Vibrionaceae</taxon>
        <taxon>Vibrio</taxon>
    </lineage>
</organism>
<keyword evidence="2" id="KW-0808">Transferase</keyword>
<dbReference type="InterPro" id="IPR000182">
    <property type="entry name" value="GNAT_dom"/>
</dbReference>
<accession>A0A1B9QFB3</accession>
<evidence type="ECO:0000259" key="1">
    <source>
        <dbReference type="PROSITE" id="PS51186"/>
    </source>
</evidence>
<gene>
    <name evidence="2" type="ORF">BCV30_21575</name>
</gene>
<evidence type="ECO:0000313" key="3">
    <source>
        <dbReference type="Proteomes" id="UP000235778"/>
    </source>
</evidence>
<reference evidence="3" key="1">
    <citation type="submission" date="2016-07" db="EMBL/GenBank/DDBJ databases">
        <title>Nontailed viruses are major unrecognized killers of bacteria in the ocean.</title>
        <authorList>
            <person name="Kauffman K."/>
            <person name="Hussain F."/>
            <person name="Yang J."/>
            <person name="Arevalo P."/>
            <person name="Brown J."/>
            <person name="Cutler M."/>
            <person name="Kelly L."/>
            <person name="Polz M.F."/>
        </authorList>
    </citation>
    <scope>NUCLEOTIDE SEQUENCE [LARGE SCALE GENOMIC DNA]</scope>
    <source>
        <strain evidence="3">10N.286.55.C1</strain>
    </source>
</reference>
<dbReference type="EMBL" id="MCSI01000020">
    <property type="protein sequence ID" value="PME72790.1"/>
    <property type="molecule type" value="Genomic_DNA"/>
</dbReference>
<dbReference type="RefSeq" id="WP_017108359.1">
    <property type="nucleotide sequence ID" value="NZ_MAKA01000075.1"/>
</dbReference>
<dbReference type="Gene3D" id="3.40.630.30">
    <property type="match status" value="1"/>
</dbReference>